<gene>
    <name evidence="1" type="ORF">WISP_103722</name>
</gene>
<protein>
    <submittedName>
        <fullName evidence="1">Uncharacterized protein</fullName>
    </submittedName>
</protein>
<reference evidence="1" key="1">
    <citation type="submission" date="2019-10" db="EMBL/GenBank/DDBJ databases">
        <authorList>
            <person name="Soares A.E.R."/>
            <person name="Aleixo A."/>
            <person name="Schneider P."/>
            <person name="Miyaki C.Y."/>
            <person name="Schneider M.P."/>
            <person name="Mello C."/>
            <person name="Vasconcelos A.T.R."/>
        </authorList>
    </citation>
    <scope>NUCLEOTIDE SEQUENCE</scope>
    <source>
        <tissue evidence="1">Muscle</tissue>
    </source>
</reference>
<dbReference type="EMBL" id="WHWB01034347">
    <property type="protein sequence ID" value="KAJ7411204.1"/>
    <property type="molecule type" value="Genomic_DNA"/>
</dbReference>
<accession>A0ABQ9D3J4</accession>
<evidence type="ECO:0000313" key="1">
    <source>
        <dbReference type="EMBL" id="KAJ7411204.1"/>
    </source>
</evidence>
<proteinExistence type="predicted"/>
<name>A0ABQ9D3J4_9PASS</name>
<comment type="caution">
    <text evidence="1">The sequence shown here is derived from an EMBL/GenBank/DDBJ whole genome shotgun (WGS) entry which is preliminary data.</text>
</comment>
<organism evidence="1 2">
    <name type="scientific">Willisornis vidua</name>
    <name type="common">Xingu scale-backed antbird</name>
    <dbReference type="NCBI Taxonomy" id="1566151"/>
    <lineage>
        <taxon>Eukaryota</taxon>
        <taxon>Metazoa</taxon>
        <taxon>Chordata</taxon>
        <taxon>Craniata</taxon>
        <taxon>Vertebrata</taxon>
        <taxon>Euteleostomi</taxon>
        <taxon>Archelosauria</taxon>
        <taxon>Archosauria</taxon>
        <taxon>Dinosauria</taxon>
        <taxon>Saurischia</taxon>
        <taxon>Theropoda</taxon>
        <taxon>Coelurosauria</taxon>
        <taxon>Aves</taxon>
        <taxon>Neognathae</taxon>
        <taxon>Neoaves</taxon>
        <taxon>Telluraves</taxon>
        <taxon>Australaves</taxon>
        <taxon>Passeriformes</taxon>
        <taxon>Thamnophilidae</taxon>
        <taxon>Willisornis</taxon>
    </lineage>
</organism>
<keyword evidence="2" id="KW-1185">Reference proteome</keyword>
<sequence length="132" mass="15147">MKFNKAKSKILHVSWVNHKPKYKLNRELIESSLVEKDLGVLMYEKLNMTRHCVLADQKAKEIVGSIKSSLAISSGFPIIRRTWTCWSESRGGHRDDQRSGVPLLGRQAERVGFFSLEKRRLQEDLTAPSSTY</sequence>
<dbReference type="Proteomes" id="UP001145742">
    <property type="component" value="Unassembled WGS sequence"/>
</dbReference>
<evidence type="ECO:0000313" key="2">
    <source>
        <dbReference type="Proteomes" id="UP001145742"/>
    </source>
</evidence>